<feature type="transmembrane region" description="Helical" evidence="1">
    <location>
        <begin position="6"/>
        <end position="27"/>
    </location>
</feature>
<protein>
    <submittedName>
        <fullName evidence="2">Membrane protein</fullName>
    </submittedName>
</protein>
<gene>
    <name evidence="2" type="ORF">CMC5_072170</name>
</gene>
<organism evidence="2 3">
    <name type="scientific">Chondromyces crocatus</name>
    <dbReference type="NCBI Taxonomy" id="52"/>
    <lineage>
        <taxon>Bacteria</taxon>
        <taxon>Pseudomonadati</taxon>
        <taxon>Myxococcota</taxon>
        <taxon>Polyangia</taxon>
        <taxon>Polyangiales</taxon>
        <taxon>Polyangiaceae</taxon>
        <taxon>Chondromyces</taxon>
    </lineage>
</organism>
<reference evidence="2 3" key="1">
    <citation type="submission" date="2015-07" db="EMBL/GenBank/DDBJ databases">
        <title>Genome analysis of myxobacterium Chondromyces crocatus Cm c5 reveals a high potential for natural compound synthesis and the genetic basis for the loss of fruiting body formation.</title>
        <authorList>
            <person name="Zaburannyi N."/>
            <person name="Bunk B."/>
            <person name="Maier J."/>
            <person name="Overmann J."/>
            <person name="Mueller R."/>
        </authorList>
    </citation>
    <scope>NUCLEOTIDE SEQUENCE [LARGE SCALE GENOMIC DNA]</scope>
    <source>
        <strain evidence="2 3">Cm c5</strain>
    </source>
</reference>
<feature type="transmembrane region" description="Helical" evidence="1">
    <location>
        <begin position="39"/>
        <end position="57"/>
    </location>
</feature>
<dbReference type="AlphaFoldDB" id="A0A0K1EQ92"/>
<feature type="transmembrane region" description="Helical" evidence="1">
    <location>
        <begin position="130"/>
        <end position="148"/>
    </location>
</feature>
<dbReference type="EMBL" id="CP012159">
    <property type="protein sequence ID" value="AKT42989.1"/>
    <property type="molecule type" value="Genomic_DNA"/>
</dbReference>
<keyword evidence="1" id="KW-0812">Transmembrane</keyword>
<evidence type="ECO:0000256" key="1">
    <source>
        <dbReference type="SAM" id="Phobius"/>
    </source>
</evidence>
<keyword evidence="1" id="KW-1133">Transmembrane helix</keyword>
<dbReference type="KEGG" id="ccro:CMC5_072170"/>
<proteinExistence type="predicted"/>
<evidence type="ECO:0000313" key="2">
    <source>
        <dbReference type="EMBL" id="AKT42989.1"/>
    </source>
</evidence>
<sequence length="160" mass="16599">MNSLSSIGILHTVVSLFAIPLGAIAFVRGGRIDVATRVGKLYVVATALGALTAFGVIKTPVGFGLAVGTLLALLVGVAAPHLSWLGRARRYTETIALSVSFFFVLLPGITETLTRLPVSQPLASGLDSPVLRVAHLGLVTGLIAGVAYQVTRLRVGSRVV</sequence>
<feature type="transmembrane region" description="Helical" evidence="1">
    <location>
        <begin position="63"/>
        <end position="82"/>
    </location>
</feature>
<dbReference type="Proteomes" id="UP000067626">
    <property type="component" value="Chromosome"/>
</dbReference>
<keyword evidence="1" id="KW-0472">Membrane</keyword>
<keyword evidence="3" id="KW-1185">Reference proteome</keyword>
<name>A0A0K1EQ92_CHOCO</name>
<evidence type="ECO:0000313" key="3">
    <source>
        <dbReference type="Proteomes" id="UP000067626"/>
    </source>
</evidence>
<accession>A0A0K1EQ92</accession>
<dbReference type="OrthoDB" id="713921at2"/>
<feature type="transmembrane region" description="Helical" evidence="1">
    <location>
        <begin position="94"/>
        <end position="110"/>
    </location>
</feature>
<dbReference type="RefSeq" id="WP_050434532.1">
    <property type="nucleotide sequence ID" value="NZ_CP012159.1"/>
</dbReference>